<organism evidence="9">
    <name type="scientific">Curvibacter symbiont subsp. Hydra magnipapillata</name>
    <dbReference type="NCBI Taxonomy" id="667019"/>
    <lineage>
        <taxon>Bacteria</taxon>
        <taxon>Pseudomonadati</taxon>
        <taxon>Pseudomonadota</taxon>
        <taxon>Betaproteobacteria</taxon>
        <taxon>Burkholderiales</taxon>
        <taxon>Comamonadaceae</taxon>
        <taxon>Curvibacter</taxon>
    </lineage>
</organism>
<name>C9Y8C3_CURXX</name>
<comment type="subcellular location">
    <subcellularLocation>
        <location evidence="1">Cell membrane</location>
        <topology evidence="1">Multi-pass membrane protein</topology>
    </subcellularLocation>
</comment>
<evidence type="ECO:0000256" key="4">
    <source>
        <dbReference type="ARBA" id="ARBA00022692"/>
    </source>
</evidence>
<evidence type="ECO:0000256" key="2">
    <source>
        <dbReference type="ARBA" id="ARBA00022475"/>
    </source>
</evidence>
<keyword evidence="2" id="KW-1003">Cell membrane</keyword>
<sequence length="295" mass="32221">MVQAMKIQSSEVKRFLPWLLLATGFGVVFLPTFKDLFRTLWSTDQNAHGPIVLVVAVWFFYFKVKNMAYGGEVALAPARTAGSLTLLFGLIMYVAGRSQSVYVLEVGSIVPLLAGCVMIYFGTAICKKLWFAFFFLCFMIPLPGSVVDALTQPMKIAVSYATEHVLYWLGYPIARSGVILMVGQYQLLVADACAGLNSLFTLEALGLLYMNVMRHESPARNSILAILIVPISMTSNVIRVVILALVTYHFGDEAGQGFVHGFSGIVLFITALMLIIGVDSLLRAGVRKSNSQAAA</sequence>
<dbReference type="InterPro" id="IPR017544">
    <property type="entry name" value="Exosortase-2"/>
</dbReference>
<dbReference type="GO" id="GO:0008233">
    <property type="term" value="F:peptidase activity"/>
    <property type="evidence" value="ECO:0007669"/>
    <property type="project" value="UniProtKB-KW"/>
</dbReference>
<feature type="transmembrane region" description="Helical" evidence="8">
    <location>
        <begin position="45"/>
        <end position="62"/>
    </location>
</feature>
<dbReference type="NCBIfam" id="TIGR04178">
    <property type="entry name" value="exo_archaeo"/>
    <property type="match status" value="1"/>
</dbReference>
<keyword evidence="7 8" id="KW-0472">Membrane</keyword>
<feature type="transmembrane region" description="Helical" evidence="8">
    <location>
        <begin position="258"/>
        <end position="282"/>
    </location>
</feature>
<keyword evidence="5" id="KW-0378">Hydrolase</keyword>
<evidence type="ECO:0000256" key="5">
    <source>
        <dbReference type="ARBA" id="ARBA00022801"/>
    </source>
</evidence>
<evidence type="ECO:0000256" key="6">
    <source>
        <dbReference type="ARBA" id="ARBA00022989"/>
    </source>
</evidence>
<feature type="transmembrane region" description="Helical" evidence="8">
    <location>
        <begin position="129"/>
        <end position="147"/>
    </location>
</feature>
<keyword evidence="4 8" id="KW-0812">Transmembrane</keyword>
<evidence type="ECO:0000256" key="7">
    <source>
        <dbReference type="ARBA" id="ARBA00023136"/>
    </source>
</evidence>
<keyword evidence="6 8" id="KW-1133">Transmembrane helix</keyword>
<evidence type="ECO:0000256" key="8">
    <source>
        <dbReference type="SAM" id="Phobius"/>
    </source>
</evidence>
<evidence type="ECO:0008006" key="10">
    <source>
        <dbReference type="Google" id="ProtNLM"/>
    </source>
</evidence>
<feature type="transmembrane region" description="Helical" evidence="8">
    <location>
        <begin position="74"/>
        <end position="95"/>
    </location>
</feature>
<dbReference type="NCBIfam" id="TIGR03113">
    <property type="entry name" value="exosort_XrtB"/>
    <property type="match status" value="1"/>
</dbReference>
<dbReference type="GO" id="GO:0006508">
    <property type="term" value="P:proteolysis"/>
    <property type="evidence" value="ECO:0007669"/>
    <property type="project" value="UniProtKB-KW"/>
</dbReference>
<feature type="transmembrane region" description="Helical" evidence="8">
    <location>
        <begin position="101"/>
        <end position="122"/>
    </location>
</feature>
<gene>
    <name evidence="9" type="ORF">Csp_A03740</name>
</gene>
<dbReference type="InterPro" id="IPR026392">
    <property type="entry name" value="Exo/Archaeosortase_dom"/>
</dbReference>
<dbReference type="InterPro" id="IPR019127">
    <property type="entry name" value="Exosortase"/>
</dbReference>
<feature type="transmembrane region" description="Helical" evidence="8">
    <location>
        <begin position="185"/>
        <end position="210"/>
    </location>
</feature>
<proteinExistence type="predicted"/>
<feature type="transmembrane region" description="Helical" evidence="8">
    <location>
        <begin position="222"/>
        <end position="246"/>
    </location>
</feature>
<keyword evidence="3" id="KW-0645">Protease</keyword>
<dbReference type="NCBIfam" id="TIGR02602">
    <property type="entry name" value="8TM_EpsH"/>
    <property type="match status" value="1"/>
</dbReference>
<feature type="transmembrane region" description="Helical" evidence="8">
    <location>
        <begin position="15"/>
        <end position="33"/>
    </location>
</feature>
<evidence type="ECO:0000313" key="9">
    <source>
        <dbReference type="EMBL" id="CBA27729.1"/>
    </source>
</evidence>
<dbReference type="Pfam" id="PF09721">
    <property type="entry name" value="Exosortase_EpsH"/>
    <property type="match status" value="1"/>
</dbReference>
<protein>
    <recommendedName>
        <fullName evidence="10">Exosortase B</fullName>
    </recommendedName>
</protein>
<reference evidence="9" key="1">
    <citation type="journal article" date="2010" name="Nature">
        <title>The dynamic genome of Hydra.</title>
        <authorList>
            <person name="Chapman J.A."/>
            <person name="Kirkness E.F."/>
            <person name="Simakov O."/>
            <person name="Hampson S.E."/>
            <person name="Mitros T."/>
            <person name="Weinmaier T."/>
            <person name="Rattei T."/>
            <person name="Balasubramanian P.G."/>
            <person name="Borman J."/>
            <person name="Busam D."/>
            <person name="Disbennett K."/>
            <person name="Pfannkoch C."/>
            <person name="Sumin N."/>
            <person name="Sutton G."/>
            <person name="Viswanathan L."/>
            <person name="Walenz B."/>
            <person name="Goodstein D.M."/>
            <person name="Hellsten U."/>
            <person name="Kawashima T."/>
            <person name="Prochnik S.E."/>
            <person name="Putnam N.H."/>
            <person name="Shu S."/>
            <person name="Blumberg B."/>
            <person name="Dana C.E."/>
            <person name="Gee L."/>
            <person name="Kibler D.F."/>
            <person name="Law L."/>
            <person name="Lindgens D."/>
            <person name="Martinez D.E."/>
            <person name="Peng J."/>
            <person name="Wigge P.A."/>
            <person name="Bertulat B."/>
            <person name="Guder C."/>
            <person name="Nakamura Y."/>
            <person name="Ozbek S."/>
            <person name="Watanabe H."/>
            <person name="Khalturin K."/>
            <person name="Hemmrich G."/>
            <person name="Franke A."/>
            <person name="Augustin R."/>
            <person name="Fraune S."/>
            <person name="Hayakawa E."/>
            <person name="Hayakawa S."/>
            <person name="Hirose M."/>
            <person name="Hwang J."/>
            <person name="Ikeo K."/>
            <person name="Nishimiya-Fujisawa C."/>
            <person name="Ogura A."/>
            <person name="Takahashi T."/>
            <person name="Steinmetz P.R."/>
            <person name="Zhang X."/>
            <person name="Aufschnaiter R."/>
            <person name="Eder M.K."/>
            <person name="Gorny A.K."/>
            <person name="Salvenmoser W."/>
            <person name="Heimberg A.M."/>
            <person name="Wheeler B.M."/>
            <person name="Peterson K.J."/>
            <person name="Boettger A."/>
            <person name="Tischler P."/>
            <person name="Wolf A."/>
            <person name="Gojobori T."/>
            <person name="Remington K.A."/>
            <person name="Strausberg R.L."/>
            <person name="Venter J."/>
            <person name="Technau U."/>
            <person name="Hobmayer B."/>
            <person name="Bosch T.C."/>
            <person name="Holstein T.W."/>
            <person name="Fujisawa T."/>
            <person name="Bode H.R."/>
            <person name="David C.N."/>
            <person name="Rokhsar D.S."/>
            <person name="Steele R.E."/>
        </authorList>
    </citation>
    <scope>NUCLEOTIDE SEQUENCE</scope>
</reference>
<evidence type="ECO:0000256" key="1">
    <source>
        <dbReference type="ARBA" id="ARBA00004651"/>
    </source>
</evidence>
<evidence type="ECO:0000256" key="3">
    <source>
        <dbReference type="ARBA" id="ARBA00022670"/>
    </source>
</evidence>
<dbReference type="EMBL" id="FN543104">
    <property type="protein sequence ID" value="CBA27729.1"/>
    <property type="molecule type" value="Genomic_DNA"/>
</dbReference>
<dbReference type="GO" id="GO:0005886">
    <property type="term" value="C:plasma membrane"/>
    <property type="evidence" value="ECO:0007669"/>
    <property type="project" value="UniProtKB-SubCell"/>
</dbReference>
<accession>C9Y8C3</accession>
<dbReference type="InterPro" id="IPR013426">
    <property type="entry name" value="EpsH-like"/>
</dbReference>
<dbReference type="AlphaFoldDB" id="C9Y8C3"/>